<sequence>MVYQINSTLFITESYKSIFIFIDEKIYKLNKAQVNRSEIDEILDNVRNCREIDTKLPIFQYLVNIGALVAHNKVTKLSKILINNKTGIITDSVIQLVFNSQRYNSFFKIVYEGGYNIKISPLDNNLIIYKGSIDFLDDIENLSMSNEMLEYILEVLISKLKDLSELDIENKIITIDLRYYTNKLTVCSLNKLDKSNYLFSSCLAKNNFDFESYYPMIRLEHQFISGHKIVLFGENKEECIHNLFLSYGIDKEDINYKLEQTNGLSPKVFAKVLNFYFPKIFNREQFVESSKNNGQIFKEYYDKAQL</sequence>
<protein>
    <submittedName>
        <fullName evidence="1">Uncharacterized protein</fullName>
    </submittedName>
</protein>
<dbReference type="EMBL" id="MSJL01000056">
    <property type="protein sequence ID" value="OLF49075.1"/>
    <property type="molecule type" value="Genomic_DNA"/>
</dbReference>
<dbReference type="Proteomes" id="UP000186437">
    <property type="component" value="Unassembled WGS sequence"/>
</dbReference>
<evidence type="ECO:0000313" key="3">
    <source>
        <dbReference type="Proteomes" id="UP000186437"/>
    </source>
</evidence>
<reference evidence="3" key="1">
    <citation type="submission" date="2016-12" db="EMBL/GenBank/DDBJ databases">
        <authorList>
            <person name="Gulvik C.A."/>
        </authorList>
    </citation>
    <scope>NUCLEOTIDE SEQUENCE [LARGE SCALE GENOMIC DNA]</scope>
    <source>
        <strain evidence="3">ATCC 51725</strain>
    </source>
</reference>
<accession>A0A1Q8EBB5</accession>
<keyword evidence="3" id="KW-1185">Reference proteome</keyword>
<name>A0A1Q8EBB5_STRAI</name>
<reference evidence="2 4" key="3">
    <citation type="submission" date="2018-06" db="EMBL/GenBank/DDBJ databases">
        <authorList>
            <consortium name="Pathogen Informatics"/>
            <person name="Doyle S."/>
        </authorList>
    </citation>
    <scope>NUCLEOTIDE SEQUENCE [LARGE SCALE GENOMIC DNA]</scope>
    <source>
        <strain evidence="2 4">NCTC12957</strain>
    </source>
</reference>
<dbReference type="EMBL" id="UHEN01000001">
    <property type="protein sequence ID" value="SUN06817.1"/>
    <property type="molecule type" value="Genomic_DNA"/>
</dbReference>
<reference evidence="1" key="2">
    <citation type="submission" date="2016-12" db="EMBL/GenBank/DDBJ databases">
        <authorList>
            <person name="Song W.-J."/>
            <person name="Kurnit D.M."/>
        </authorList>
    </citation>
    <scope>NUCLEOTIDE SEQUENCE [LARGE SCALE GENOMIC DNA]</scope>
    <source>
        <strain evidence="1">ATCC 51725</strain>
    </source>
</reference>
<proteinExistence type="predicted"/>
<dbReference type="RefSeq" id="WP_075099884.1">
    <property type="nucleotide sequence ID" value="NZ_MSJL01000056.1"/>
</dbReference>
<evidence type="ECO:0000313" key="4">
    <source>
        <dbReference type="Proteomes" id="UP000255213"/>
    </source>
</evidence>
<evidence type="ECO:0000313" key="1">
    <source>
        <dbReference type="EMBL" id="OLF49075.1"/>
    </source>
</evidence>
<gene>
    <name evidence="1" type="ORF">BU200_09290</name>
    <name evidence="2" type="ORF">NCTC12957_00833</name>
</gene>
<evidence type="ECO:0000313" key="2">
    <source>
        <dbReference type="EMBL" id="SUN06817.1"/>
    </source>
</evidence>
<organism evidence="1 3">
    <name type="scientific">Streptococcus acidominimus</name>
    <dbReference type="NCBI Taxonomy" id="1326"/>
    <lineage>
        <taxon>Bacteria</taxon>
        <taxon>Bacillati</taxon>
        <taxon>Bacillota</taxon>
        <taxon>Bacilli</taxon>
        <taxon>Lactobacillales</taxon>
        <taxon>Streptococcaceae</taxon>
        <taxon>Streptococcus</taxon>
    </lineage>
</organism>
<dbReference type="AlphaFoldDB" id="A0A1Q8EBB5"/>
<dbReference type="Proteomes" id="UP000255213">
    <property type="component" value="Unassembled WGS sequence"/>
</dbReference>